<proteinExistence type="predicted"/>
<evidence type="ECO:0000313" key="1">
    <source>
        <dbReference type="EMBL" id="QPQ94667.1"/>
    </source>
</evidence>
<accession>A0AAP9Y743</accession>
<gene>
    <name evidence="1" type="ORF">I6H06_29065</name>
</gene>
<reference evidence="1 2" key="1">
    <citation type="submission" date="2020-12" db="EMBL/GenBank/DDBJ databases">
        <title>FDA dAtabase for Regulatory Grade micrObial Sequences (FDA-ARGOS): Supporting development and validation of Infectious Disease Dx tests.</title>
        <authorList>
            <person name="Minogue T."/>
            <person name="Wolcott M."/>
            <person name="Wasieloski L."/>
            <person name="Aguilar W."/>
            <person name="Moore D."/>
            <person name="Jaissle J."/>
            <person name="Tallon L."/>
            <person name="Sadzewicz L."/>
            <person name="Zhao X."/>
            <person name="Boylan J."/>
            <person name="Ott S."/>
            <person name="Bowen H."/>
            <person name="Vavikolanu K."/>
            <person name="Mehta A."/>
            <person name="Aluvathingal J."/>
            <person name="Nadendla S."/>
            <person name="Yan Y."/>
            <person name="Sichtig H."/>
        </authorList>
    </citation>
    <scope>NUCLEOTIDE SEQUENCE [LARGE SCALE GENOMIC DNA]</scope>
    <source>
        <strain evidence="1 2">FDAARGOS_949</strain>
        <plasmid evidence="1 2">unnamed1</plasmid>
    </source>
</reference>
<dbReference type="GeneID" id="45693244"/>
<dbReference type="Proteomes" id="UP000594892">
    <property type="component" value="Plasmid unnamed1"/>
</dbReference>
<evidence type="ECO:0000313" key="2">
    <source>
        <dbReference type="Proteomes" id="UP000594892"/>
    </source>
</evidence>
<sequence>MAASIEYDRRRLWVWPEWGSSGIWFPQMGSQAGHGAVSMVTHDYLGLPDTLSERFDRWIDWYDEYLPETPDQFPREEFHQEGQQLAVELARFVGGTYSVEYVG</sequence>
<dbReference type="AlphaFoldDB" id="A0AAP9Y743"/>
<protein>
    <submittedName>
        <fullName evidence="1">Uncharacterized protein</fullName>
    </submittedName>
</protein>
<keyword evidence="1" id="KW-0614">Plasmid</keyword>
<organism evidence="1 2">
    <name type="scientific">Burkholderia glumae</name>
    <name type="common">Pseudomonas glumae</name>
    <dbReference type="NCBI Taxonomy" id="337"/>
    <lineage>
        <taxon>Bacteria</taxon>
        <taxon>Pseudomonadati</taxon>
        <taxon>Pseudomonadota</taxon>
        <taxon>Betaproteobacteria</taxon>
        <taxon>Burkholderiales</taxon>
        <taxon>Burkholderiaceae</taxon>
        <taxon>Burkholderia</taxon>
    </lineage>
</organism>
<dbReference type="EMBL" id="CP065602">
    <property type="protein sequence ID" value="QPQ94667.1"/>
    <property type="molecule type" value="Genomic_DNA"/>
</dbReference>
<dbReference type="RefSeq" id="WP_127913983.1">
    <property type="nucleotide sequence ID" value="NZ_CP033637.1"/>
</dbReference>
<name>A0AAP9Y743_BURGL</name>
<geneLocation type="plasmid" evidence="1 2">
    <name>unnamed1</name>
</geneLocation>